<comment type="caution">
    <text evidence="8">Lacks conserved residue(s) required for the propagation of feature annotation.</text>
</comment>
<dbReference type="PANTHER" id="PTHR28259:SF1">
    <property type="entry name" value="FLUORIDE EXPORT PROTEIN 1-RELATED"/>
    <property type="match status" value="1"/>
</dbReference>
<name>A0A2R4X2L5_9EURY</name>
<accession>A0A2R4X2L5</accession>
<dbReference type="AlphaFoldDB" id="A0A2R4X2L5"/>
<dbReference type="Proteomes" id="UP000244727">
    <property type="component" value="Chromosome"/>
</dbReference>
<feature type="binding site" evidence="8">
    <location>
        <position position="66"/>
    </location>
    <ligand>
        <name>Na(+)</name>
        <dbReference type="ChEBI" id="CHEBI:29101"/>
        <note>structural</note>
    </ligand>
</feature>
<evidence type="ECO:0000256" key="7">
    <source>
        <dbReference type="ARBA" id="ARBA00035585"/>
    </source>
</evidence>
<feature type="transmembrane region" description="Helical" evidence="8">
    <location>
        <begin position="54"/>
        <end position="73"/>
    </location>
</feature>
<dbReference type="KEGG" id="harc:HARCEL1_10040"/>
<sequence>MNTLLVGLGGVAGAMARHSVGDRLDSTRDTLAVNLLGSLALGVLVATDPSASTLALLGTGFCGAFTTFSSFAFEVVRIAQDGAPRRAAGLATLHLAGAITAVAVGGGVVTLL</sequence>
<keyword evidence="8" id="KW-0407">Ion channel</keyword>
<comment type="activity regulation">
    <text evidence="8">Na(+) is not transported, but it plays an essential structural role and its presence is essential for fluoride channel function.</text>
</comment>
<feature type="binding site" evidence="8">
    <location>
        <position position="63"/>
    </location>
    <ligand>
        <name>Na(+)</name>
        <dbReference type="ChEBI" id="CHEBI:29101"/>
        <note>structural</note>
    </ligand>
</feature>
<dbReference type="Pfam" id="PF02537">
    <property type="entry name" value="CRCB"/>
    <property type="match status" value="1"/>
</dbReference>
<dbReference type="GO" id="GO:0005886">
    <property type="term" value="C:plasma membrane"/>
    <property type="evidence" value="ECO:0007669"/>
    <property type="project" value="UniProtKB-SubCell"/>
</dbReference>
<comment type="similarity">
    <text evidence="6 8">Belongs to the fluoride channel Fluc/FEX (TC 1.A.43) family.</text>
</comment>
<evidence type="ECO:0000256" key="3">
    <source>
        <dbReference type="ARBA" id="ARBA00022692"/>
    </source>
</evidence>
<dbReference type="HAMAP" id="MF_00454">
    <property type="entry name" value="FluC"/>
    <property type="match status" value="1"/>
</dbReference>
<evidence type="ECO:0000256" key="8">
    <source>
        <dbReference type="HAMAP-Rule" id="MF_00454"/>
    </source>
</evidence>
<comment type="subcellular location">
    <subcellularLocation>
        <location evidence="1 8">Cell membrane</location>
        <topology evidence="1 8">Multi-pass membrane protein</topology>
    </subcellularLocation>
</comment>
<evidence type="ECO:0000256" key="4">
    <source>
        <dbReference type="ARBA" id="ARBA00022989"/>
    </source>
</evidence>
<keyword evidence="2 8" id="KW-1003">Cell membrane</keyword>
<keyword evidence="8" id="KW-0406">Ion transport</keyword>
<evidence type="ECO:0000256" key="1">
    <source>
        <dbReference type="ARBA" id="ARBA00004651"/>
    </source>
</evidence>
<keyword evidence="3 8" id="KW-0812">Transmembrane</keyword>
<proteinExistence type="inferred from homology"/>
<evidence type="ECO:0000313" key="9">
    <source>
        <dbReference type="EMBL" id="AWB28025.1"/>
    </source>
</evidence>
<keyword evidence="8" id="KW-0479">Metal-binding</keyword>
<evidence type="ECO:0000256" key="6">
    <source>
        <dbReference type="ARBA" id="ARBA00035120"/>
    </source>
</evidence>
<dbReference type="GO" id="GO:0046872">
    <property type="term" value="F:metal ion binding"/>
    <property type="evidence" value="ECO:0007669"/>
    <property type="project" value="UniProtKB-KW"/>
</dbReference>
<evidence type="ECO:0000313" key="10">
    <source>
        <dbReference type="Proteomes" id="UP000244727"/>
    </source>
</evidence>
<dbReference type="InterPro" id="IPR003691">
    <property type="entry name" value="FluC"/>
</dbReference>
<keyword evidence="10" id="KW-1185">Reference proteome</keyword>
<dbReference type="GO" id="GO:0140114">
    <property type="term" value="P:cellular detoxification of fluoride"/>
    <property type="evidence" value="ECO:0007669"/>
    <property type="project" value="UniProtKB-UniRule"/>
</dbReference>
<keyword evidence="8" id="KW-0813">Transport</keyword>
<organism evidence="9 10">
    <name type="scientific">Halococcoides cellulosivorans</name>
    <dbReference type="NCBI Taxonomy" id="1679096"/>
    <lineage>
        <taxon>Archaea</taxon>
        <taxon>Methanobacteriati</taxon>
        <taxon>Methanobacteriota</taxon>
        <taxon>Stenosarchaea group</taxon>
        <taxon>Halobacteria</taxon>
        <taxon>Halobacteriales</taxon>
        <taxon>Haloarculaceae</taxon>
        <taxon>Halococcoides</taxon>
    </lineage>
</organism>
<protein>
    <recommendedName>
        <fullName evidence="8">Fluoride-specific ion channel FluC</fullName>
    </recommendedName>
</protein>
<keyword evidence="5 8" id="KW-0472">Membrane</keyword>
<comment type="catalytic activity">
    <reaction evidence="7">
        <text>fluoride(in) = fluoride(out)</text>
        <dbReference type="Rhea" id="RHEA:76159"/>
        <dbReference type="ChEBI" id="CHEBI:17051"/>
    </reaction>
    <physiologicalReaction direction="left-to-right" evidence="7">
        <dbReference type="Rhea" id="RHEA:76160"/>
    </physiologicalReaction>
</comment>
<dbReference type="PANTHER" id="PTHR28259">
    <property type="entry name" value="FLUORIDE EXPORT PROTEIN 1-RELATED"/>
    <property type="match status" value="1"/>
</dbReference>
<keyword evidence="4 8" id="KW-1133">Transmembrane helix</keyword>
<gene>
    <name evidence="8" type="primary">fluC</name>
    <name evidence="8" type="synonym">crcB</name>
    <name evidence="9" type="ORF">HARCEL1_10040</name>
</gene>
<comment type="function">
    <text evidence="8">Fluoride-specific ion channel. Important for reducing fluoride concentration in the cell, thus reducing its toxicity.</text>
</comment>
<dbReference type="GO" id="GO:0062054">
    <property type="term" value="F:fluoride channel activity"/>
    <property type="evidence" value="ECO:0007669"/>
    <property type="project" value="UniProtKB-UniRule"/>
</dbReference>
<evidence type="ECO:0000256" key="2">
    <source>
        <dbReference type="ARBA" id="ARBA00022475"/>
    </source>
</evidence>
<dbReference type="EMBL" id="CP028858">
    <property type="protein sequence ID" value="AWB28025.1"/>
    <property type="molecule type" value="Genomic_DNA"/>
</dbReference>
<evidence type="ECO:0000256" key="5">
    <source>
        <dbReference type="ARBA" id="ARBA00023136"/>
    </source>
</evidence>
<dbReference type="RefSeq" id="WP_108383066.1">
    <property type="nucleotide sequence ID" value="NZ_CP028858.1"/>
</dbReference>
<keyword evidence="8" id="KW-0915">Sodium</keyword>
<dbReference type="GeneID" id="36512849"/>
<feature type="transmembrane region" description="Helical" evidence="8">
    <location>
        <begin position="93"/>
        <end position="111"/>
    </location>
</feature>
<reference evidence="9 10" key="1">
    <citation type="submission" date="2018-04" db="EMBL/GenBank/DDBJ databases">
        <title>Halococcoides cellulosivorans gen. nov., sp. nov., an extremely halophilic cellulose-utilizing haloarchaeon from hypersaline lakes.</title>
        <authorList>
            <person name="Sorokin D.Y."/>
            <person name="Toshchakov S.V."/>
            <person name="Samarov N.I."/>
            <person name="Korzhenkov A."/>
            <person name="Kublanov I.V."/>
        </authorList>
    </citation>
    <scope>NUCLEOTIDE SEQUENCE [LARGE SCALE GENOMIC DNA]</scope>
    <source>
        <strain evidence="9 10">HArcel1</strain>
    </source>
</reference>